<evidence type="ECO:0000313" key="2">
    <source>
        <dbReference type="Proteomes" id="UP000009236"/>
    </source>
</evidence>
<organism evidence="2">
    <name type="scientific">Isoptericola variabilis (strain 225)</name>
    <dbReference type="NCBI Taxonomy" id="743718"/>
    <lineage>
        <taxon>Bacteria</taxon>
        <taxon>Bacillati</taxon>
        <taxon>Actinomycetota</taxon>
        <taxon>Actinomycetes</taxon>
        <taxon>Micrococcales</taxon>
        <taxon>Promicromonosporaceae</taxon>
        <taxon>Isoptericola</taxon>
    </lineage>
</organism>
<gene>
    <name evidence="1" type="ordered locus">Isova_2811</name>
</gene>
<name>F6FV72_ISOV2</name>
<dbReference type="STRING" id="743718.Isova_2811"/>
<proteinExistence type="predicted"/>
<reference evidence="1 2" key="1">
    <citation type="submission" date="2011-05" db="EMBL/GenBank/DDBJ databases">
        <title>Complete sequence of Isoptericola variabilis 225.</title>
        <authorList>
            <consortium name="US DOE Joint Genome Institute"/>
            <person name="Lucas S."/>
            <person name="Han J."/>
            <person name="Lapidus A."/>
            <person name="Cheng J.-F."/>
            <person name="Goodwin L."/>
            <person name="Pitluck S."/>
            <person name="Peters L."/>
            <person name="Mikhailova N."/>
            <person name="Zeytun A."/>
            <person name="Han C."/>
            <person name="Tapia R."/>
            <person name="Land M."/>
            <person name="Hauser L."/>
            <person name="Kyrpides N."/>
            <person name="Ivanova N."/>
            <person name="Pagani I."/>
            <person name="Siebers A."/>
            <person name="Allgaier M."/>
            <person name="Thelen M."/>
            <person name="Hugenholtz P."/>
            <person name="Gladden J."/>
            <person name="Woyke T."/>
        </authorList>
    </citation>
    <scope>NUCLEOTIDE SEQUENCE [LARGE SCALE GENOMIC DNA]</scope>
    <source>
        <strain evidence="2">225</strain>
    </source>
</reference>
<sequence>MRRRGAAALGLVVLLVAGVLGACGAVTGEAEGGFGTPQVRALEPRALAARFAGEPVEVSARLGALPNGCLVAVVDGVEHLAFWPDGTEAVDSSDSPGDYTLRLPGGTVLRTSGTDGDAFTAVGVFDDGDGALAADPARPHDDYAGAYAGFCDVDAPAVAFRDAATFVVE</sequence>
<protein>
    <recommendedName>
        <fullName evidence="3">Lipoprotein</fullName>
    </recommendedName>
</protein>
<evidence type="ECO:0000313" key="1">
    <source>
        <dbReference type="EMBL" id="AEG45500.1"/>
    </source>
</evidence>
<dbReference type="RefSeq" id="WP_013839890.1">
    <property type="nucleotide sequence ID" value="NC_015588.1"/>
</dbReference>
<dbReference type="AlphaFoldDB" id="F6FV72"/>
<keyword evidence="2" id="KW-1185">Reference proteome</keyword>
<evidence type="ECO:0008006" key="3">
    <source>
        <dbReference type="Google" id="ProtNLM"/>
    </source>
</evidence>
<dbReference type="Proteomes" id="UP000009236">
    <property type="component" value="Chromosome"/>
</dbReference>
<accession>F6FV72</accession>
<dbReference type="KEGG" id="iva:Isova_2811"/>
<dbReference type="EMBL" id="CP002810">
    <property type="protein sequence ID" value="AEG45500.1"/>
    <property type="molecule type" value="Genomic_DNA"/>
</dbReference>
<dbReference type="HOGENOM" id="CLU_1576387_0_0_11"/>
<dbReference type="PROSITE" id="PS51257">
    <property type="entry name" value="PROKAR_LIPOPROTEIN"/>
    <property type="match status" value="1"/>
</dbReference>